<dbReference type="PANTHER" id="PTHR31836">
    <property type="match status" value="1"/>
</dbReference>
<dbReference type="InterPro" id="IPR051477">
    <property type="entry name" value="Expansin_CellWall"/>
</dbReference>
<reference evidence="5 6" key="1">
    <citation type="journal article" date="2016" name="Mol. Biol. Evol.">
        <title>Comparative Genomics of Early-Diverging Mushroom-Forming Fungi Provides Insights into the Origins of Lignocellulose Decay Capabilities.</title>
        <authorList>
            <person name="Nagy L.G."/>
            <person name="Riley R."/>
            <person name="Tritt A."/>
            <person name="Adam C."/>
            <person name="Daum C."/>
            <person name="Floudas D."/>
            <person name="Sun H."/>
            <person name="Yadav J.S."/>
            <person name="Pangilinan J."/>
            <person name="Larsson K.H."/>
            <person name="Matsuura K."/>
            <person name="Barry K."/>
            <person name="Labutti K."/>
            <person name="Kuo R."/>
            <person name="Ohm R.A."/>
            <person name="Bhattacharya S.S."/>
            <person name="Shirouzu T."/>
            <person name="Yoshinaga Y."/>
            <person name="Martin F.M."/>
            <person name="Grigoriev I.V."/>
            <person name="Hibbett D.S."/>
        </authorList>
    </citation>
    <scope>NUCLEOTIDE SEQUENCE [LARGE SCALE GENOMIC DNA]</scope>
    <source>
        <strain evidence="5 6">HHB14362 ss-1</strain>
    </source>
</reference>
<accession>A0A165TE39</accession>
<evidence type="ECO:0000313" key="6">
    <source>
        <dbReference type="Proteomes" id="UP000076761"/>
    </source>
</evidence>
<feature type="signal peptide" evidence="3">
    <location>
        <begin position="1"/>
        <end position="20"/>
    </location>
</feature>
<keyword evidence="6" id="KW-1185">Reference proteome</keyword>
<evidence type="ECO:0000256" key="1">
    <source>
        <dbReference type="ARBA" id="ARBA00022729"/>
    </source>
</evidence>
<dbReference type="Proteomes" id="UP000076761">
    <property type="component" value="Unassembled WGS sequence"/>
</dbReference>
<evidence type="ECO:0000256" key="3">
    <source>
        <dbReference type="SAM" id="SignalP"/>
    </source>
</evidence>
<dbReference type="InterPro" id="IPR036908">
    <property type="entry name" value="RlpA-like_sf"/>
</dbReference>
<evidence type="ECO:0000259" key="4">
    <source>
        <dbReference type="PROSITE" id="PS50842"/>
    </source>
</evidence>
<feature type="compositionally biased region" description="Low complexity" evidence="2">
    <location>
        <begin position="82"/>
        <end position="103"/>
    </location>
</feature>
<dbReference type="STRING" id="1314782.A0A165TE39"/>
<dbReference type="PANTHER" id="PTHR31836:SF24">
    <property type="entry name" value="RLPA-LIKE PROTEIN DOUBLE-PSI BETA-BARREL DOMAIN-CONTAINING PROTEIN"/>
    <property type="match status" value="1"/>
</dbReference>
<dbReference type="Gene3D" id="2.40.40.10">
    <property type="entry name" value="RlpA-like domain"/>
    <property type="match status" value="1"/>
</dbReference>
<dbReference type="PROSITE" id="PS50842">
    <property type="entry name" value="EXPANSIN_EG45"/>
    <property type="match status" value="1"/>
</dbReference>
<protein>
    <recommendedName>
        <fullName evidence="4">Expansin-like EG45 domain-containing protein</fullName>
    </recommendedName>
</protein>
<dbReference type="InParanoid" id="A0A165TE39"/>
<feature type="region of interest" description="Disordered" evidence="2">
    <location>
        <begin position="166"/>
        <end position="203"/>
    </location>
</feature>
<dbReference type="InterPro" id="IPR009009">
    <property type="entry name" value="RlpA-like_DPBB"/>
</dbReference>
<gene>
    <name evidence="5" type="ORF">NEOLEDRAFT_1132045</name>
</gene>
<dbReference type="Pfam" id="PF03330">
    <property type="entry name" value="DPBB_1"/>
    <property type="match status" value="1"/>
</dbReference>
<proteinExistence type="predicted"/>
<name>A0A165TE39_9AGAM</name>
<feature type="chain" id="PRO_5007867029" description="Expansin-like EG45 domain-containing protein" evidence="3">
    <location>
        <begin position="21"/>
        <end position="308"/>
    </location>
</feature>
<dbReference type="InterPro" id="IPR007112">
    <property type="entry name" value="Expansin/allergen_DPBB_dom"/>
</dbReference>
<dbReference type="OrthoDB" id="406505at2759"/>
<keyword evidence="1 3" id="KW-0732">Signal</keyword>
<feature type="region of interest" description="Disordered" evidence="2">
    <location>
        <begin position="76"/>
        <end position="134"/>
    </location>
</feature>
<organism evidence="5 6">
    <name type="scientific">Neolentinus lepideus HHB14362 ss-1</name>
    <dbReference type="NCBI Taxonomy" id="1314782"/>
    <lineage>
        <taxon>Eukaryota</taxon>
        <taxon>Fungi</taxon>
        <taxon>Dikarya</taxon>
        <taxon>Basidiomycota</taxon>
        <taxon>Agaricomycotina</taxon>
        <taxon>Agaricomycetes</taxon>
        <taxon>Gloeophyllales</taxon>
        <taxon>Gloeophyllaceae</taxon>
        <taxon>Neolentinus</taxon>
    </lineage>
</organism>
<feature type="compositionally biased region" description="Low complexity" evidence="2">
    <location>
        <begin position="113"/>
        <end position="134"/>
    </location>
</feature>
<sequence length="308" mass="31286">MFKLLASASVAFVAVSGVAGYLVPRRDPPAGWATDYLEPYQTYHTRYLALGCEYQHGNDFFNQCCHPLLANESLSSRPTQCTPSASASASASAAEPTSTVSTPADDDDDCDESSSAAPSSTPAPSSSSAKSSAAPTATSSVKSSAAPAATSVAPVNVAPAPPIFSSSSAPAPSSTKPATTSKATPTSTHSSAPAATSSASSSSGLITGGVATFFWQDGNAGACGQVHSDSDLIAAIDQDRYGDSGDESSLCGKQVKITNTANNKSVVVTIVDDCPTCDNKNSIDLSFGAFTEIATEAEGEVPIEWQFV</sequence>
<feature type="domain" description="Expansin-like EG45" evidence="4">
    <location>
        <begin position="203"/>
        <end position="308"/>
    </location>
</feature>
<dbReference type="EMBL" id="KV425566">
    <property type="protein sequence ID" value="KZT26532.1"/>
    <property type="molecule type" value="Genomic_DNA"/>
</dbReference>
<dbReference type="CDD" id="cd22191">
    <property type="entry name" value="DPBB_RlpA_EXP_N-like"/>
    <property type="match status" value="1"/>
</dbReference>
<dbReference type="AlphaFoldDB" id="A0A165TE39"/>
<evidence type="ECO:0000313" key="5">
    <source>
        <dbReference type="EMBL" id="KZT26532.1"/>
    </source>
</evidence>
<evidence type="ECO:0000256" key="2">
    <source>
        <dbReference type="SAM" id="MobiDB-lite"/>
    </source>
</evidence>
<dbReference type="SUPFAM" id="SSF50685">
    <property type="entry name" value="Barwin-like endoglucanases"/>
    <property type="match status" value="1"/>
</dbReference>